<sequence length="136" mass="15904">MAYKKKEIFEKAKEVIPQYKLFFIEDIVSFLPCDKTTFYRFFPPACNEYNELKELLEKNRVELKVSMRSKWYTSNAPVLQMALMKLLATPEELQKLSQTYIDHSNKGGKFNDGKLIIAGKKFASPYENRQTDESSN</sequence>
<name>A0A3M7TK49_9FLAO</name>
<proteinExistence type="predicted"/>
<dbReference type="AlphaFoldDB" id="A0A3M7TK49"/>
<comment type="caution">
    <text evidence="1">The sequence shown here is derived from an EMBL/GenBank/DDBJ whole genome shotgun (WGS) entry which is preliminary data.</text>
</comment>
<dbReference type="RefSeq" id="WP_122637443.1">
    <property type="nucleotide sequence ID" value="NZ_QWIU01000002.1"/>
</dbReference>
<evidence type="ECO:0000313" key="1">
    <source>
        <dbReference type="EMBL" id="RNA63494.1"/>
    </source>
</evidence>
<gene>
    <name evidence="1" type="ORF">D1631_16995</name>
</gene>
<protein>
    <submittedName>
        <fullName evidence="1">Uncharacterized protein</fullName>
    </submittedName>
</protein>
<organism evidence="1 2">
    <name type="scientific">Chryseobacterium nematophagum</name>
    <dbReference type="NCBI Taxonomy" id="2305228"/>
    <lineage>
        <taxon>Bacteria</taxon>
        <taxon>Pseudomonadati</taxon>
        <taxon>Bacteroidota</taxon>
        <taxon>Flavobacteriia</taxon>
        <taxon>Flavobacteriales</taxon>
        <taxon>Weeksellaceae</taxon>
        <taxon>Chryseobacterium group</taxon>
        <taxon>Chryseobacterium</taxon>
    </lineage>
</organism>
<dbReference type="OrthoDB" id="9985822at2"/>
<dbReference type="Proteomes" id="UP000278775">
    <property type="component" value="Unassembled WGS sequence"/>
</dbReference>
<evidence type="ECO:0000313" key="2">
    <source>
        <dbReference type="Proteomes" id="UP000278775"/>
    </source>
</evidence>
<accession>A0A3M7TK49</accession>
<reference evidence="1 2" key="1">
    <citation type="submission" date="2018-08" db="EMBL/GenBank/DDBJ databases">
        <title>Chryseobacterium nematophagum: a novel matrix digesting pathogen of nematodes.</title>
        <authorList>
            <person name="Page A."/>
            <person name="Roberts M."/>
            <person name="Felix M.-A."/>
            <person name="Weir W."/>
        </authorList>
    </citation>
    <scope>NUCLEOTIDE SEQUENCE [LARGE SCALE GENOMIC DNA]</scope>
    <source>
        <strain evidence="1 2">JUb129</strain>
    </source>
</reference>
<dbReference type="EMBL" id="QWIU01000002">
    <property type="protein sequence ID" value="RNA63494.1"/>
    <property type="molecule type" value="Genomic_DNA"/>
</dbReference>